<protein>
    <submittedName>
        <fullName evidence="1">BA75_02537T0</fullName>
    </submittedName>
</protein>
<gene>
    <name evidence="1" type="ORF">ATY40_BA7502537</name>
</gene>
<dbReference type="EMBL" id="CP014585">
    <property type="protein sequence ID" value="ANZ75539.1"/>
    <property type="molecule type" value="Genomic_DNA"/>
</dbReference>
<keyword evidence="2" id="KW-1185">Reference proteome</keyword>
<name>A0A1B2JC07_PICPA</name>
<organism evidence="1 2">
    <name type="scientific">Komagataella pastoris</name>
    <name type="common">Yeast</name>
    <name type="synonym">Pichia pastoris</name>
    <dbReference type="NCBI Taxonomy" id="4922"/>
    <lineage>
        <taxon>Eukaryota</taxon>
        <taxon>Fungi</taxon>
        <taxon>Dikarya</taxon>
        <taxon>Ascomycota</taxon>
        <taxon>Saccharomycotina</taxon>
        <taxon>Pichiomycetes</taxon>
        <taxon>Pichiales</taxon>
        <taxon>Pichiaceae</taxon>
        <taxon>Komagataella</taxon>
    </lineage>
</organism>
<evidence type="ECO:0000313" key="1">
    <source>
        <dbReference type="EMBL" id="ANZ75539.1"/>
    </source>
</evidence>
<sequence>MEELKEEKNICMGIFFFPLSGELADNRYPTLEGSSIAKVKRYTLIRGNLSPAQRAPHSKSKFPIYSSRHYAMTHENWEMRVKIQYLGQTGKKILSTNKYVRRMYMGERIGPDLK</sequence>
<evidence type="ECO:0000313" key="2">
    <source>
        <dbReference type="Proteomes" id="UP000094565"/>
    </source>
</evidence>
<proteinExistence type="predicted"/>
<reference evidence="1 2" key="1">
    <citation type="submission" date="2016-02" db="EMBL/GenBank/DDBJ databases">
        <title>Comparative genomic and transcriptomic foundation for Pichia pastoris.</title>
        <authorList>
            <person name="Love K.R."/>
            <person name="Shah K.A."/>
            <person name="Whittaker C.A."/>
            <person name="Wu J."/>
            <person name="Bartlett M.C."/>
            <person name="Ma D."/>
            <person name="Leeson R.L."/>
            <person name="Priest M."/>
            <person name="Young S.K."/>
            <person name="Love J.C."/>
        </authorList>
    </citation>
    <scope>NUCLEOTIDE SEQUENCE [LARGE SCALE GENOMIC DNA]</scope>
    <source>
        <strain evidence="1 2">ATCC 28485</strain>
    </source>
</reference>
<accession>A0A1B2JC07</accession>
<dbReference type="AlphaFoldDB" id="A0A1B2JC07"/>
<dbReference type="Proteomes" id="UP000094565">
    <property type="component" value="Chromosome 2"/>
</dbReference>